<proteinExistence type="predicted"/>
<dbReference type="InParanoid" id="A0A067RJD4"/>
<keyword evidence="1" id="KW-0175">Coiled coil</keyword>
<reference evidence="2 3" key="1">
    <citation type="journal article" date="2014" name="Nat. Commun.">
        <title>Molecular traces of alternative social organization in a termite genome.</title>
        <authorList>
            <person name="Terrapon N."/>
            <person name="Li C."/>
            <person name="Robertson H.M."/>
            <person name="Ji L."/>
            <person name="Meng X."/>
            <person name="Booth W."/>
            <person name="Chen Z."/>
            <person name="Childers C.P."/>
            <person name="Glastad K.M."/>
            <person name="Gokhale K."/>
            <person name="Gowin J."/>
            <person name="Gronenberg W."/>
            <person name="Hermansen R.A."/>
            <person name="Hu H."/>
            <person name="Hunt B.G."/>
            <person name="Huylmans A.K."/>
            <person name="Khalil S.M."/>
            <person name="Mitchell R.D."/>
            <person name="Munoz-Torres M.C."/>
            <person name="Mustard J.A."/>
            <person name="Pan H."/>
            <person name="Reese J.T."/>
            <person name="Scharf M.E."/>
            <person name="Sun F."/>
            <person name="Vogel H."/>
            <person name="Xiao J."/>
            <person name="Yang W."/>
            <person name="Yang Z."/>
            <person name="Yang Z."/>
            <person name="Zhou J."/>
            <person name="Zhu J."/>
            <person name="Brent C.S."/>
            <person name="Elsik C.G."/>
            <person name="Goodisman M.A."/>
            <person name="Liberles D.A."/>
            <person name="Roe R.M."/>
            <person name="Vargo E.L."/>
            <person name="Vilcinskas A."/>
            <person name="Wang J."/>
            <person name="Bornberg-Bauer E."/>
            <person name="Korb J."/>
            <person name="Zhang G."/>
            <person name="Liebig J."/>
        </authorList>
    </citation>
    <scope>NUCLEOTIDE SEQUENCE [LARGE SCALE GENOMIC DNA]</scope>
    <source>
        <tissue evidence="2">Whole organism</tissue>
    </source>
</reference>
<organism evidence="2 3">
    <name type="scientific">Zootermopsis nevadensis</name>
    <name type="common">Dampwood termite</name>
    <dbReference type="NCBI Taxonomy" id="136037"/>
    <lineage>
        <taxon>Eukaryota</taxon>
        <taxon>Metazoa</taxon>
        <taxon>Ecdysozoa</taxon>
        <taxon>Arthropoda</taxon>
        <taxon>Hexapoda</taxon>
        <taxon>Insecta</taxon>
        <taxon>Pterygota</taxon>
        <taxon>Neoptera</taxon>
        <taxon>Polyneoptera</taxon>
        <taxon>Dictyoptera</taxon>
        <taxon>Blattodea</taxon>
        <taxon>Blattoidea</taxon>
        <taxon>Termitoidae</taxon>
        <taxon>Termopsidae</taxon>
        <taxon>Zootermopsis</taxon>
    </lineage>
</organism>
<accession>A0A067RJD4</accession>
<name>A0A067RJD4_ZOONE</name>
<sequence>MTYGSQYYVNCPIASVKPMKHDGASGVEDETSRNIGAQIMKRYEEERQKLRDNLPDVSLLDVEASLEDIQRERRRIIDNQTVRAKRIDSWIRSGEHPAELPDDLLELEDMSSVEDKALEVPSSTIEDFVSADNPGDSVNKFSVLPVDSEISTNIFSTKLPAEVTSGGGKIFCQFNNFKHIFEPDDDHTGLKHTVQENGREFNV</sequence>
<gene>
    <name evidence="2" type="ORF">L798_04598</name>
</gene>
<feature type="coiled-coil region" evidence="1">
    <location>
        <begin position="40"/>
        <end position="79"/>
    </location>
</feature>
<dbReference type="EMBL" id="KK852597">
    <property type="protein sequence ID" value="KDR20579.1"/>
    <property type="molecule type" value="Genomic_DNA"/>
</dbReference>
<dbReference type="Proteomes" id="UP000027135">
    <property type="component" value="Unassembled WGS sequence"/>
</dbReference>
<evidence type="ECO:0000313" key="2">
    <source>
        <dbReference type="EMBL" id="KDR20579.1"/>
    </source>
</evidence>
<keyword evidence="3" id="KW-1185">Reference proteome</keyword>
<protein>
    <submittedName>
        <fullName evidence="2">Uncharacterized protein</fullName>
    </submittedName>
</protein>
<dbReference type="AlphaFoldDB" id="A0A067RJD4"/>
<evidence type="ECO:0000256" key="1">
    <source>
        <dbReference type="SAM" id="Coils"/>
    </source>
</evidence>
<evidence type="ECO:0000313" key="3">
    <source>
        <dbReference type="Proteomes" id="UP000027135"/>
    </source>
</evidence>